<protein>
    <submittedName>
        <fullName evidence="1">Uncharacterized protein</fullName>
    </submittedName>
</protein>
<sequence>MRAGRLRHRAAILSLGADLQPVDHGSRWVSIRAKDNGDVTAPTGLRSTALVEVRARYTSELQQGRYLRHGNRLLYIASAPRDPMGNRVEMVMSCAELTGQAATYVSAPGATALPCRVFLAYGVSRPGQFAGAVEYVTELEAAVVEVGRPEPGAVFEIDGVAWRVAGLVETEDDRVVRRMWVKRL</sequence>
<reference evidence="2" key="1">
    <citation type="submission" date="2017-12" db="EMBL/GenBank/DDBJ databases">
        <authorList>
            <person name="Yu X.-Y."/>
        </authorList>
    </citation>
    <scope>NUCLEOTIDE SEQUENCE [LARGE SCALE GENOMIC DNA]</scope>
    <source>
        <strain evidence="2">ZYSR67-Z</strain>
    </source>
</reference>
<name>A0A2I0CTM1_9PSED</name>
<dbReference type="RefSeq" id="WP_101192686.1">
    <property type="nucleotide sequence ID" value="NZ_PIYS01000003.1"/>
</dbReference>
<dbReference type="EMBL" id="PIYS01000003">
    <property type="protein sequence ID" value="PKF72675.1"/>
    <property type="molecule type" value="Genomic_DNA"/>
</dbReference>
<gene>
    <name evidence="1" type="ORF">CW360_02875</name>
</gene>
<dbReference type="AlphaFoldDB" id="A0A2I0CTM1"/>
<organism evidence="1 2">
    <name type="scientific">Pseudomonas fluvialis</name>
    <dbReference type="NCBI Taxonomy" id="1793966"/>
    <lineage>
        <taxon>Bacteria</taxon>
        <taxon>Pseudomonadati</taxon>
        <taxon>Pseudomonadota</taxon>
        <taxon>Gammaproteobacteria</taxon>
        <taxon>Pseudomonadales</taxon>
        <taxon>Pseudomonadaceae</taxon>
        <taxon>Pseudomonas</taxon>
    </lineage>
</organism>
<dbReference type="InterPro" id="IPR038666">
    <property type="entry name" value="SSP1_head-tail_sf"/>
</dbReference>
<evidence type="ECO:0000313" key="1">
    <source>
        <dbReference type="EMBL" id="PKF72675.1"/>
    </source>
</evidence>
<dbReference type="Gene3D" id="2.40.10.270">
    <property type="entry name" value="Bacteriophage SPP1 head-tail adaptor protein"/>
    <property type="match status" value="1"/>
</dbReference>
<comment type="caution">
    <text evidence="1">The sequence shown here is derived from an EMBL/GenBank/DDBJ whole genome shotgun (WGS) entry which is preliminary data.</text>
</comment>
<dbReference type="Proteomes" id="UP000242861">
    <property type="component" value="Unassembled WGS sequence"/>
</dbReference>
<accession>A0A2I0CTM1</accession>
<proteinExistence type="predicted"/>
<evidence type="ECO:0000313" key="2">
    <source>
        <dbReference type="Proteomes" id="UP000242861"/>
    </source>
</evidence>